<reference evidence="2" key="1">
    <citation type="journal article" date="2014" name="Front. Microbiol.">
        <title>High frequency of phylogenetically diverse reductive dehalogenase-homologous genes in deep subseafloor sedimentary metagenomes.</title>
        <authorList>
            <person name="Kawai M."/>
            <person name="Futagami T."/>
            <person name="Toyoda A."/>
            <person name="Takaki Y."/>
            <person name="Nishi S."/>
            <person name="Hori S."/>
            <person name="Arai W."/>
            <person name="Tsubouchi T."/>
            <person name="Morono Y."/>
            <person name="Uchiyama I."/>
            <person name="Ito T."/>
            <person name="Fujiyama A."/>
            <person name="Inagaki F."/>
            <person name="Takami H."/>
        </authorList>
    </citation>
    <scope>NUCLEOTIDE SEQUENCE</scope>
    <source>
        <strain evidence="2">Expedition CK06-06</strain>
    </source>
</reference>
<feature type="non-terminal residue" evidence="2">
    <location>
        <position position="1"/>
    </location>
</feature>
<evidence type="ECO:0000313" key="2">
    <source>
        <dbReference type="EMBL" id="GAG73051.1"/>
    </source>
</evidence>
<feature type="transmembrane region" description="Helical" evidence="1">
    <location>
        <begin position="67"/>
        <end position="86"/>
    </location>
</feature>
<evidence type="ECO:0008006" key="3">
    <source>
        <dbReference type="Google" id="ProtNLM"/>
    </source>
</evidence>
<keyword evidence="1" id="KW-0472">Membrane</keyword>
<feature type="transmembrane region" description="Helical" evidence="1">
    <location>
        <begin position="93"/>
        <end position="113"/>
    </location>
</feature>
<evidence type="ECO:0000256" key="1">
    <source>
        <dbReference type="SAM" id="Phobius"/>
    </source>
</evidence>
<dbReference type="AlphaFoldDB" id="X1BLS1"/>
<gene>
    <name evidence="2" type="ORF">S01H4_05914</name>
</gene>
<keyword evidence="1" id="KW-0812">Transmembrane</keyword>
<keyword evidence="1" id="KW-1133">Transmembrane helix</keyword>
<proteinExistence type="predicted"/>
<comment type="caution">
    <text evidence="2">The sequence shown here is derived from an EMBL/GenBank/DDBJ whole genome shotgun (WGS) entry which is preliminary data.</text>
</comment>
<protein>
    <recommendedName>
        <fullName evidence="3">Glycosyltransferase RgtA/B/C/D-like domain-containing protein</fullName>
    </recommendedName>
</protein>
<sequence>IQELIYYVMGRTSSGNIYHGSIFFKSISQAYVLFEGYLKILHDNVGITIIIFSIVGIFYFIKKNPVLAIYSFIIIIINFYIIMQYYEKPFLNYTLPILIIMSIYISFFFLLIYDLTNILLKKFL</sequence>
<feature type="transmembrane region" description="Helical" evidence="1">
    <location>
        <begin position="41"/>
        <end position="61"/>
    </location>
</feature>
<accession>X1BLS1</accession>
<dbReference type="EMBL" id="BART01001762">
    <property type="protein sequence ID" value="GAG73051.1"/>
    <property type="molecule type" value="Genomic_DNA"/>
</dbReference>
<organism evidence="2">
    <name type="scientific">marine sediment metagenome</name>
    <dbReference type="NCBI Taxonomy" id="412755"/>
    <lineage>
        <taxon>unclassified sequences</taxon>
        <taxon>metagenomes</taxon>
        <taxon>ecological metagenomes</taxon>
    </lineage>
</organism>
<name>X1BLS1_9ZZZZ</name>